<sequence length="142" mass="14828">MITWAGWLIVLFGTAHTVGALTVLGAGEHAGTWLTGGLWDDSLFTMGPALSAYWLSINSFGPALIVVGFVVLWLARRGITPPAFIGWALGGWTIVDNVLSGVGFGQGLIVLVAAGLLVAAAFRAKRLDRAAAADRRLEPVAS</sequence>
<evidence type="ECO:0008006" key="4">
    <source>
        <dbReference type="Google" id="ProtNLM"/>
    </source>
</evidence>
<organism evidence="2 3">
    <name type="scientific">Microbacterium salsuginis</name>
    <dbReference type="NCBI Taxonomy" id="2722803"/>
    <lineage>
        <taxon>Bacteria</taxon>
        <taxon>Bacillati</taxon>
        <taxon>Actinomycetota</taxon>
        <taxon>Actinomycetes</taxon>
        <taxon>Micrococcales</taxon>
        <taxon>Microbacteriaceae</taxon>
        <taxon>Microbacterium</taxon>
    </lineage>
</organism>
<accession>A0ABX1KFN4</accession>
<keyword evidence="1" id="KW-0812">Transmembrane</keyword>
<comment type="caution">
    <text evidence="2">The sequence shown here is derived from an EMBL/GenBank/DDBJ whole genome shotgun (WGS) entry which is preliminary data.</text>
</comment>
<feature type="transmembrane region" description="Helical" evidence="1">
    <location>
        <begin position="101"/>
        <end position="122"/>
    </location>
</feature>
<reference evidence="2 3" key="1">
    <citation type="submission" date="2020-04" db="EMBL/GenBank/DDBJ databases">
        <title>CFH 90308 Microbacterium sp.</title>
        <authorList>
            <person name="Nie G."/>
            <person name="Ming H."/>
            <person name="Xia T."/>
        </authorList>
    </citation>
    <scope>NUCLEOTIDE SEQUENCE [LARGE SCALE GENOMIC DNA]</scope>
    <source>
        <strain evidence="2 3">CFH 90308</strain>
    </source>
</reference>
<evidence type="ECO:0000313" key="3">
    <source>
        <dbReference type="Proteomes" id="UP001429745"/>
    </source>
</evidence>
<proteinExistence type="predicted"/>
<feature type="transmembrane region" description="Helical" evidence="1">
    <location>
        <begin position="52"/>
        <end position="74"/>
    </location>
</feature>
<protein>
    <recommendedName>
        <fullName evidence="4">Integral membrane protein</fullName>
    </recommendedName>
</protein>
<name>A0ABX1KFN4_9MICO</name>
<gene>
    <name evidence="2" type="ORF">HF576_15650</name>
</gene>
<keyword evidence="1" id="KW-1133">Transmembrane helix</keyword>
<keyword evidence="1" id="KW-0472">Membrane</keyword>
<dbReference type="EMBL" id="JABACI010000004">
    <property type="protein sequence ID" value="NLP85282.1"/>
    <property type="molecule type" value="Genomic_DNA"/>
</dbReference>
<feature type="transmembrane region" description="Helical" evidence="1">
    <location>
        <begin position="79"/>
        <end position="95"/>
    </location>
</feature>
<dbReference type="Proteomes" id="UP001429745">
    <property type="component" value="Unassembled WGS sequence"/>
</dbReference>
<evidence type="ECO:0000256" key="1">
    <source>
        <dbReference type="SAM" id="Phobius"/>
    </source>
</evidence>
<dbReference type="RefSeq" id="WP_168913701.1">
    <property type="nucleotide sequence ID" value="NZ_JABACI010000004.1"/>
</dbReference>
<evidence type="ECO:0000313" key="2">
    <source>
        <dbReference type="EMBL" id="NLP85282.1"/>
    </source>
</evidence>
<keyword evidence="3" id="KW-1185">Reference proteome</keyword>